<sequence>MQFIGKAIFYLGIFLNEAHCKEDLQCEEGIMYQLNYCKYCECTAGGVMTFCTLQSCAGLPFYENAKKCNVNTQWMEDCNACM</sequence>
<dbReference type="AlphaFoldDB" id="A0A8K0DBM1"/>
<organism evidence="1 2">
    <name type="scientific">Ignelater luminosus</name>
    <name type="common">Cucubano</name>
    <name type="synonym">Pyrophorus luminosus</name>
    <dbReference type="NCBI Taxonomy" id="2038154"/>
    <lineage>
        <taxon>Eukaryota</taxon>
        <taxon>Metazoa</taxon>
        <taxon>Ecdysozoa</taxon>
        <taxon>Arthropoda</taxon>
        <taxon>Hexapoda</taxon>
        <taxon>Insecta</taxon>
        <taxon>Pterygota</taxon>
        <taxon>Neoptera</taxon>
        <taxon>Endopterygota</taxon>
        <taxon>Coleoptera</taxon>
        <taxon>Polyphaga</taxon>
        <taxon>Elateriformia</taxon>
        <taxon>Elateroidea</taxon>
        <taxon>Elateridae</taxon>
        <taxon>Agrypninae</taxon>
        <taxon>Pyrophorini</taxon>
        <taxon>Ignelater</taxon>
    </lineage>
</organism>
<reference evidence="1" key="1">
    <citation type="submission" date="2019-08" db="EMBL/GenBank/DDBJ databases">
        <title>The genome of the North American firefly Photinus pyralis.</title>
        <authorList>
            <consortium name="Photinus pyralis genome working group"/>
            <person name="Fallon T.R."/>
            <person name="Sander Lower S.E."/>
            <person name="Weng J.-K."/>
        </authorList>
    </citation>
    <scope>NUCLEOTIDE SEQUENCE</scope>
    <source>
        <strain evidence="1">TRF0915ILg1</strain>
        <tissue evidence="1">Whole body</tissue>
    </source>
</reference>
<evidence type="ECO:0000313" key="1">
    <source>
        <dbReference type="EMBL" id="KAF2903185.1"/>
    </source>
</evidence>
<accession>A0A8K0DBM1</accession>
<proteinExistence type="predicted"/>
<dbReference type="Proteomes" id="UP000801492">
    <property type="component" value="Unassembled WGS sequence"/>
</dbReference>
<protein>
    <recommendedName>
        <fullName evidence="3">Protease inhibitor</fullName>
    </recommendedName>
</protein>
<dbReference type="EMBL" id="VTPC01001086">
    <property type="protein sequence ID" value="KAF2903185.1"/>
    <property type="molecule type" value="Genomic_DNA"/>
</dbReference>
<evidence type="ECO:0008006" key="3">
    <source>
        <dbReference type="Google" id="ProtNLM"/>
    </source>
</evidence>
<keyword evidence="2" id="KW-1185">Reference proteome</keyword>
<name>A0A8K0DBM1_IGNLU</name>
<gene>
    <name evidence="1" type="ORF">ILUMI_02987</name>
</gene>
<evidence type="ECO:0000313" key="2">
    <source>
        <dbReference type="Proteomes" id="UP000801492"/>
    </source>
</evidence>
<comment type="caution">
    <text evidence="1">The sequence shown here is derived from an EMBL/GenBank/DDBJ whole genome shotgun (WGS) entry which is preliminary data.</text>
</comment>